<keyword evidence="2" id="KW-0863">Zinc-finger</keyword>
<evidence type="ECO:0000256" key="4">
    <source>
        <dbReference type="ARBA" id="ARBA00023015"/>
    </source>
</evidence>
<dbReference type="OrthoDB" id="5771769at2759"/>
<dbReference type="WBParaSite" id="SSLN_0001491401-mRNA-1">
    <property type="protein sequence ID" value="SSLN_0001491401-mRNA-1"/>
    <property type="gene ID" value="SSLN_0001491401"/>
</dbReference>
<dbReference type="EMBL" id="UYSU01038903">
    <property type="protein sequence ID" value="VDM00758.1"/>
    <property type="molecule type" value="Genomic_DNA"/>
</dbReference>
<keyword evidence="8" id="KW-0539">Nucleus</keyword>
<sequence length="669" mass="74171">MSQNMQAVLNEPSTTLSKSQLGQTASHPNQPVRSTITLPSVESLQKTLRPPPPTPSVYIQAPELNDGDTMDLDQSLQEFVVENSTYRDESNSCYSPSGQLDPACHVGQNCHTPNESLYSTYKSERNLENRLQLGASGLITAKAVTREDSTDLKKDGLYDYLPVSGTLPAFSQLASYGAPDSLPRAPHFIPVITTSSWSSDSFLVSSLVQPQASYQPEPAVRDHLLCNFPPSYRECYPSSYPCTPINAAFSGRCPELQQQRLLQQDQRYTVLATQADQTPAVPRRCLFPRVTAIEGDSSLYLHNEQSKLPFAPVPQFRGLGTKPPISATFPSPGQPKRDGRVCTVCGDKASGTHYGAWTCEGCFRWNPSSPSDTTSDLGKIPNSKSTYVCDASSDQIATCPSPFQLKKSASTSVAEKLAASLTKLLGTCYQNALQHLIREVPDHDSELSNLKFSGDHLVEVVHKVSRTFLCTAELHFIYNFTMQLSDFTELETQDQATLLPSALLEIAMFRLFSEYREPLNDAAITTSKLTDRYFVTKWSGILTGSDLESFGFAASRSLVDKMFDFGARISQLHLSEGEVGLLMGIIIFTPERPGLCDPERIHKLQDTWANFLCEFCEYEGSRTRCAHLLLLLPQLREFCEKSLLSINSQWRDSDLQLPNCTRQFISPSL</sequence>
<evidence type="ECO:0000256" key="7">
    <source>
        <dbReference type="ARBA" id="ARBA00023170"/>
    </source>
</evidence>
<keyword evidence="3" id="KW-0862">Zinc</keyword>
<feature type="region of interest" description="Disordered" evidence="9">
    <location>
        <begin position="1"/>
        <end position="34"/>
    </location>
</feature>
<evidence type="ECO:0000256" key="6">
    <source>
        <dbReference type="ARBA" id="ARBA00023163"/>
    </source>
</evidence>
<dbReference type="InterPro" id="IPR000536">
    <property type="entry name" value="Nucl_hrmn_rcpt_lig-bd"/>
</dbReference>
<dbReference type="STRING" id="70667.A0A183TD24"/>
<dbReference type="InterPro" id="IPR035500">
    <property type="entry name" value="NHR-like_dom_sf"/>
</dbReference>
<organism evidence="13">
    <name type="scientific">Schistocephalus solidus</name>
    <name type="common">Tapeworm</name>
    <dbReference type="NCBI Taxonomy" id="70667"/>
    <lineage>
        <taxon>Eukaryota</taxon>
        <taxon>Metazoa</taxon>
        <taxon>Spiralia</taxon>
        <taxon>Lophotrochozoa</taxon>
        <taxon>Platyhelminthes</taxon>
        <taxon>Cestoda</taxon>
        <taxon>Eucestoda</taxon>
        <taxon>Diphyllobothriidea</taxon>
        <taxon>Diphyllobothriidae</taxon>
        <taxon>Schistocephalus</taxon>
    </lineage>
</organism>
<dbReference type="Proteomes" id="UP000275846">
    <property type="component" value="Unassembled WGS sequence"/>
</dbReference>
<dbReference type="InterPro" id="IPR050234">
    <property type="entry name" value="Nuclear_hormone_rcpt_NR1"/>
</dbReference>
<dbReference type="Pfam" id="PF00104">
    <property type="entry name" value="Hormone_recep"/>
    <property type="match status" value="1"/>
</dbReference>
<dbReference type="PROSITE" id="PS51843">
    <property type="entry name" value="NR_LBD"/>
    <property type="match status" value="1"/>
</dbReference>
<evidence type="ECO:0000313" key="11">
    <source>
        <dbReference type="EMBL" id="VDM00758.1"/>
    </source>
</evidence>
<reference evidence="13" key="1">
    <citation type="submission" date="2016-06" db="UniProtKB">
        <authorList>
            <consortium name="WormBaseParasite"/>
        </authorList>
    </citation>
    <scope>IDENTIFICATION</scope>
</reference>
<gene>
    <name evidence="11" type="ORF">SSLN_LOCUS14372</name>
</gene>
<dbReference type="Pfam" id="PF00105">
    <property type="entry name" value="zf-C4"/>
    <property type="match status" value="1"/>
</dbReference>
<dbReference type="GO" id="GO:0043565">
    <property type="term" value="F:sequence-specific DNA binding"/>
    <property type="evidence" value="ECO:0007669"/>
    <property type="project" value="InterPro"/>
</dbReference>
<feature type="domain" description="NR LBD" evidence="10">
    <location>
        <begin position="439"/>
        <end position="668"/>
    </location>
</feature>
<keyword evidence="7" id="KW-0675">Receptor</keyword>
<proteinExistence type="predicted"/>
<dbReference type="SUPFAM" id="SSF57716">
    <property type="entry name" value="Glucocorticoid receptor-like (DNA-binding domain)"/>
    <property type="match status" value="1"/>
</dbReference>
<dbReference type="Gene3D" id="3.30.50.10">
    <property type="entry name" value="Erythroid Transcription Factor GATA-1, subunit A"/>
    <property type="match status" value="1"/>
</dbReference>
<dbReference type="SMART" id="SM00399">
    <property type="entry name" value="ZnF_C4"/>
    <property type="match status" value="1"/>
</dbReference>
<dbReference type="InterPro" id="IPR001723">
    <property type="entry name" value="Nuclear_hrmn_rcpt"/>
</dbReference>
<keyword evidence="1" id="KW-0479">Metal-binding</keyword>
<evidence type="ECO:0000313" key="13">
    <source>
        <dbReference type="WBParaSite" id="SSLN_0001491401-mRNA-1"/>
    </source>
</evidence>
<evidence type="ECO:0000256" key="2">
    <source>
        <dbReference type="ARBA" id="ARBA00022771"/>
    </source>
</evidence>
<dbReference type="InterPro" id="IPR013088">
    <property type="entry name" value="Znf_NHR/GATA"/>
</dbReference>
<evidence type="ECO:0000256" key="1">
    <source>
        <dbReference type="ARBA" id="ARBA00022723"/>
    </source>
</evidence>
<reference evidence="11 12" key="2">
    <citation type="submission" date="2018-11" db="EMBL/GenBank/DDBJ databases">
        <authorList>
            <consortium name="Pathogen Informatics"/>
        </authorList>
    </citation>
    <scope>NUCLEOTIDE SEQUENCE [LARGE SCALE GENOMIC DNA]</scope>
    <source>
        <strain evidence="11 12">NST_G2</strain>
    </source>
</reference>
<dbReference type="PRINTS" id="PR00398">
    <property type="entry name" value="STRDHORMONER"/>
</dbReference>
<keyword evidence="5" id="KW-0238">DNA-binding</keyword>
<accession>A0A183TD24</accession>
<dbReference type="InterPro" id="IPR001628">
    <property type="entry name" value="Znf_hrmn_rcpt"/>
</dbReference>
<evidence type="ECO:0000256" key="9">
    <source>
        <dbReference type="SAM" id="MobiDB-lite"/>
    </source>
</evidence>
<dbReference type="SMART" id="SM00430">
    <property type="entry name" value="HOLI"/>
    <property type="match status" value="1"/>
</dbReference>
<dbReference type="Gene3D" id="1.10.565.10">
    <property type="entry name" value="Retinoid X Receptor"/>
    <property type="match status" value="1"/>
</dbReference>
<evidence type="ECO:0000256" key="5">
    <source>
        <dbReference type="ARBA" id="ARBA00023125"/>
    </source>
</evidence>
<dbReference type="PANTHER" id="PTHR24082">
    <property type="entry name" value="NUCLEAR HORMONE RECEPTOR"/>
    <property type="match status" value="1"/>
</dbReference>
<evidence type="ECO:0000313" key="12">
    <source>
        <dbReference type="Proteomes" id="UP000275846"/>
    </source>
</evidence>
<evidence type="ECO:0000256" key="8">
    <source>
        <dbReference type="ARBA" id="ARBA00023242"/>
    </source>
</evidence>
<dbReference type="AlphaFoldDB" id="A0A183TD24"/>
<name>A0A183TD24_SCHSO</name>
<dbReference type="GO" id="GO:0008270">
    <property type="term" value="F:zinc ion binding"/>
    <property type="evidence" value="ECO:0007669"/>
    <property type="project" value="UniProtKB-KW"/>
</dbReference>
<dbReference type="GO" id="GO:0003700">
    <property type="term" value="F:DNA-binding transcription factor activity"/>
    <property type="evidence" value="ECO:0007669"/>
    <property type="project" value="InterPro"/>
</dbReference>
<dbReference type="SUPFAM" id="SSF48508">
    <property type="entry name" value="Nuclear receptor ligand-binding domain"/>
    <property type="match status" value="1"/>
</dbReference>
<evidence type="ECO:0000259" key="10">
    <source>
        <dbReference type="PROSITE" id="PS51843"/>
    </source>
</evidence>
<keyword evidence="6" id="KW-0804">Transcription</keyword>
<evidence type="ECO:0000256" key="3">
    <source>
        <dbReference type="ARBA" id="ARBA00022833"/>
    </source>
</evidence>
<keyword evidence="4" id="KW-0805">Transcription regulation</keyword>
<keyword evidence="12" id="KW-1185">Reference proteome</keyword>
<protein>
    <submittedName>
        <fullName evidence="13">NR LBD domain-containing protein</fullName>
    </submittedName>
</protein>